<keyword evidence="2" id="KW-1185">Reference proteome</keyword>
<evidence type="ECO:0000313" key="2">
    <source>
        <dbReference type="Proteomes" id="UP000633731"/>
    </source>
</evidence>
<reference evidence="1" key="1">
    <citation type="submission" date="2021-01" db="EMBL/GenBank/DDBJ databases">
        <title>Draft genome of Pantoea agglomerans Eh 335.</title>
        <authorList>
            <person name="Emsley S.A."/>
            <person name="Oline D.K."/>
            <person name="Saw J.H."/>
            <person name="Ushijima B."/>
            <person name="Videau P."/>
            <person name="Koyack M.J."/>
        </authorList>
    </citation>
    <scope>NUCLEOTIDE SEQUENCE</scope>
    <source>
        <strain evidence="1">Eh 335</strain>
    </source>
</reference>
<gene>
    <name evidence="1" type="ORF">JJL49_04580</name>
</gene>
<sequence>MPTDLSPITRMIPMKKSALRFSLATLFSSLSLMAQAAPHYVLEKVVEVSRHGVRPPTADNRKEMEAGSGRPWVSWLTADGQLTGHGYSAAWLKGQYEGNQYRQLGLLGAGCPTEKDIFVWASPLQRTRATAEALTDGAFPGCGITIHHSPEKNDPLFQNQGPGYATLDQEQQRQGALTALGGTPADAQKRLQPEISLLKKAVCQTDKPCPIFDKMWEIKFASDGRIMITGLDTLAAMAETLRLEWSDNKPLNQVAFGHATSAAQVGKLMALLTPKYDATNDQPYVARRGGSLLMEQITKALQQGVTPQQDAPPEARWLLYVAHDVNIAYLRTLLDFSWQQDDYPRGTVQPAGSLVFERWKETQSGKRFIRILFQGQSLDQIRQLTPIDSDHPLLVTELKFAGCEKTEAGTLCPYDSVLQRLNQNIDPSLIRPVNYQDHSVSL</sequence>
<proteinExistence type="predicted"/>
<comment type="caution">
    <text evidence="1">The sequence shown here is derived from an EMBL/GenBank/DDBJ whole genome shotgun (WGS) entry which is preliminary data.</text>
</comment>
<name>A0ACC5RIT2_ENTAG</name>
<dbReference type="EMBL" id="JAEOXF010000002">
    <property type="protein sequence ID" value="MBK4724505.1"/>
    <property type="molecule type" value="Genomic_DNA"/>
</dbReference>
<evidence type="ECO:0000313" key="1">
    <source>
        <dbReference type="EMBL" id="MBK4724505.1"/>
    </source>
</evidence>
<protein>
    <submittedName>
        <fullName evidence="1">Histidine-type phosphatase</fullName>
    </submittedName>
</protein>
<organism evidence="1 2">
    <name type="scientific">Enterobacter agglomerans</name>
    <name type="common">Erwinia herbicola</name>
    <name type="synonym">Pantoea agglomerans</name>
    <dbReference type="NCBI Taxonomy" id="549"/>
    <lineage>
        <taxon>Bacteria</taxon>
        <taxon>Pseudomonadati</taxon>
        <taxon>Pseudomonadota</taxon>
        <taxon>Gammaproteobacteria</taxon>
        <taxon>Enterobacterales</taxon>
        <taxon>Erwiniaceae</taxon>
        <taxon>Pantoea</taxon>
        <taxon>Pantoea agglomerans group</taxon>
    </lineage>
</organism>
<accession>A0ACC5RIT2</accession>
<dbReference type="Proteomes" id="UP000633731">
    <property type="component" value="Unassembled WGS sequence"/>
</dbReference>